<feature type="non-terminal residue" evidence="1">
    <location>
        <position position="212"/>
    </location>
</feature>
<proteinExistence type="predicted"/>
<evidence type="ECO:0000313" key="1">
    <source>
        <dbReference type="EMBL" id="CAG8665607.1"/>
    </source>
</evidence>
<gene>
    <name evidence="1" type="ORF">ACOLOM_LOCUS8751</name>
</gene>
<accession>A0ACA9NM40</accession>
<reference evidence="1" key="1">
    <citation type="submission" date="2021-06" db="EMBL/GenBank/DDBJ databases">
        <authorList>
            <person name="Kallberg Y."/>
            <person name="Tangrot J."/>
            <person name="Rosling A."/>
        </authorList>
    </citation>
    <scope>NUCLEOTIDE SEQUENCE</scope>
    <source>
        <strain evidence="1">CL356</strain>
    </source>
</reference>
<name>A0ACA9NM40_9GLOM</name>
<sequence length="212" mass="22854">MSQIPTIEEIKQAAEIIKDYVHKTPVITSSTLDSFATNTLGRETRLVFKCENFQKVGAFKIRGATHAVRRLLETVIDPSMLTVVTHSSGNHAQALALAARQLGVQCQVVMPSNAPLVKKEASTVQEIIQRLEKEAAQAGKQSIVRLVPPYDHLDIVRGQGTISLELLNQAEELNRPLDIVIAPVGGGGMLSGVSLAAKNLSKDILVFGAEPT</sequence>
<evidence type="ECO:0000313" key="2">
    <source>
        <dbReference type="Proteomes" id="UP000789525"/>
    </source>
</evidence>
<comment type="caution">
    <text evidence="1">The sequence shown here is derived from an EMBL/GenBank/DDBJ whole genome shotgun (WGS) entry which is preliminary data.</text>
</comment>
<protein>
    <submittedName>
        <fullName evidence="1">16760_t:CDS:1</fullName>
    </submittedName>
</protein>
<keyword evidence="2" id="KW-1185">Reference proteome</keyword>
<dbReference type="Proteomes" id="UP000789525">
    <property type="component" value="Unassembled WGS sequence"/>
</dbReference>
<dbReference type="EMBL" id="CAJVPT010023474">
    <property type="protein sequence ID" value="CAG8665607.1"/>
    <property type="molecule type" value="Genomic_DNA"/>
</dbReference>
<organism evidence="1 2">
    <name type="scientific">Acaulospora colombiana</name>
    <dbReference type="NCBI Taxonomy" id="27376"/>
    <lineage>
        <taxon>Eukaryota</taxon>
        <taxon>Fungi</taxon>
        <taxon>Fungi incertae sedis</taxon>
        <taxon>Mucoromycota</taxon>
        <taxon>Glomeromycotina</taxon>
        <taxon>Glomeromycetes</taxon>
        <taxon>Diversisporales</taxon>
        <taxon>Acaulosporaceae</taxon>
        <taxon>Acaulospora</taxon>
    </lineage>
</organism>